<comment type="caution">
    <text evidence="19">The sequence shown here is derived from an EMBL/GenBank/DDBJ whole genome shotgun (WGS) entry which is preliminary data.</text>
</comment>
<dbReference type="GO" id="GO:0030154">
    <property type="term" value="P:cell differentiation"/>
    <property type="evidence" value="ECO:0007669"/>
    <property type="project" value="UniProtKB-KW"/>
</dbReference>
<evidence type="ECO:0000256" key="5">
    <source>
        <dbReference type="ARBA" id="ARBA00022794"/>
    </source>
</evidence>
<evidence type="ECO:0000256" key="15">
    <source>
        <dbReference type="ARBA" id="ARBA00079903"/>
    </source>
</evidence>
<protein>
    <recommendedName>
        <fullName evidence="14">Intraflagellar transport protein 81 homolog</fullName>
    </recommendedName>
    <alternativeName>
        <fullName evidence="15">Carnitine deficiency-associated protein expressed in ventricle 1</fullName>
    </alternativeName>
</protein>
<feature type="coiled-coil region" evidence="16">
    <location>
        <begin position="534"/>
        <end position="561"/>
    </location>
</feature>
<evidence type="ECO:0000256" key="14">
    <source>
        <dbReference type="ARBA" id="ARBA00073058"/>
    </source>
</evidence>
<proteinExistence type="inferred from homology"/>
<dbReference type="PANTHER" id="PTHR15614">
    <property type="entry name" value="INTRAFLAGELLAR TRANSPORT PROTEIN 81 HOMOLOG"/>
    <property type="match status" value="1"/>
</dbReference>
<dbReference type="GO" id="GO:0060271">
    <property type="term" value="P:cilium assembly"/>
    <property type="evidence" value="ECO:0007669"/>
    <property type="project" value="InterPro"/>
</dbReference>
<evidence type="ECO:0000313" key="20">
    <source>
        <dbReference type="Proteomes" id="UP000708208"/>
    </source>
</evidence>
<keyword evidence="7" id="KW-0007">Acetylation</keyword>
<name>A0A8J2NZA8_9HEXA</name>
<reference evidence="19" key="1">
    <citation type="submission" date="2021-06" db="EMBL/GenBank/DDBJ databases">
        <authorList>
            <person name="Hodson N. C."/>
            <person name="Mongue J. A."/>
            <person name="Jaron S. K."/>
        </authorList>
    </citation>
    <scope>NUCLEOTIDE SEQUENCE</scope>
</reference>
<sequence>MAKMTDIIKLVVSELAKEPFNKKFTIISFDSLKPEALLQILDDVLAEIEETPKVDLREEPVEDTVIRMVNTLRVLKYRPPEDNPSALRSGLVTGDTKIIHPILSWLLPRVGELKTRAYLAKYLVKVEVPDDIRADIEVEELYQQYESAIEQFKAIHKQLESMKSKGFTTSEIRKDITAMEQEQESVMRKIEKMKRRTDGMPNMANTLTVVRQFRKEREQSKELSEQGISQSHAQNQAEQRIQRLTRQLKEIRSVNSGATAEGHLQRLEQDTQLANYIVNDKLPKEMELSGAQISIYERVLASNWSEGDIEELVDRINETKTKMSDNVMRKMMKTEDDKLVMFRQQTAIVANKKETLVEKLQEIRNELTNATDDVNEKKNIVTNLSKETTVKEEDFKEYVKSLRVKSTRYKQMKAELAFLKSESGVLSKTLSILEEEVKDTMNDLSKLETRLGIAGYTETKETLEKISSEKAELDEKKSKHLNEMSLNVQDLHDALQSKKADLAPLMKSLNNLRQQAQMISHDHDLLKRTYDGLSASLESTSNQILKEVERLRKQYEDDQLKYCKLKTEISINKVNLKRMQEEVKIYTGGKEEKRKSFKEQVTMKLSELEKTGKKLKDEEKDILERQTDRANQALMWKDLLKLLECKRRSRLSSNGGFAD</sequence>
<dbReference type="OrthoDB" id="276029at2759"/>
<evidence type="ECO:0000256" key="16">
    <source>
        <dbReference type="SAM" id="Coils"/>
    </source>
</evidence>
<organism evidence="19 20">
    <name type="scientific">Allacma fusca</name>
    <dbReference type="NCBI Taxonomy" id="39272"/>
    <lineage>
        <taxon>Eukaryota</taxon>
        <taxon>Metazoa</taxon>
        <taxon>Ecdysozoa</taxon>
        <taxon>Arthropoda</taxon>
        <taxon>Hexapoda</taxon>
        <taxon>Collembola</taxon>
        <taxon>Symphypleona</taxon>
        <taxon>Sminthuridae</taxon>
        <taxon>Allacma</taxon>
    </lineage>
</organism>
<dbReference type="Pfam" id="PF18383">
    <property type="entry name" value="IFT81_CH"/>
    <property type="match status" value="1"/>
</dbReference>
<feature type="coiled-coil region" evidence="16">
    <location>
        <begin position="598"/>
        <end position="625"/>
    </location>
</feature>
<feature type="coiled-coil region" evidence="16">
    <location>
        <begin position="142"/>
        <end position="196"/>
    </location>
</feature>
<evidence type="ECO:0000256" key="7">
    <source>
        <dbReference type="ARBA" id="ARBA00022990"/>
    </source>
</evidence>
<dbReference type="GO" id="GO:0030992">
    <property type="term" value="C:intraciliary transport particle B"/>
    <property type="evidence" value="ECO:0007669"/>
    <property type="project" value="InterPro"/>
</dbReference>
<evidence type="ECO:0000256" key="12">
    <source>
        <dbReference type="ARBA" id="ARBA00043983"/>
    </source>
</evidence>
<evidence type="ECO:0000256" key="11">
    <source>
        <dbReference type="ARBA" id="ARBA00023273"/>
    </source>
</evidence>
<comment type="similarity">
    <text evidence="12">Belongs to the IFT81 family.</text>
</comment>
<feature type="compositionally biased region" description="Polar residues" evidence="17">
    <location>
        <begin position="226"/>
        <end position="239"/>
    </location>
</feature>
<dbReference type="GO" id="GO:0015631">
    <property type="term" value="F:tubulin binding"/>
    <property type="evidence" value="ECO:0007669"/>
    <property type="project" value="InterPro"/>
</dbReference>
<evidence type="ECO:0000256" key="4">
    <source>
        <dbReference type="ARBA" id="ARBA00022782"/>
    </source>
</evidence>
<evidence type="ECO:0000256" key="10">
    <source>
        <dbReference type="ARBA" id="ARBA00023212"/>
    </source>
</evidence>
<evidence type="ECO:0000256" key="8">
    <source>
        <dbReference type="ARBA" id="ARBA00023054"/>
    </source>
</evidence>
<evidence type="ECO:0000256" key="2">
    <source>
        <dbReference type="ARBA" id="ARBA00022490"/>
    </source>
</evidence>
<keyword evidence="8 16" id="KW-0175">Coiled coil</keyword>
<dbReference type="AlphaFoldDB" id="A0A8J2NZA8"/>
<comment type="function">
    <text evidence="13">Component of the intraflagellar transport (IFT) complex B: together with IFT74, forms a tubulin-binding module that specifically mediates transport of tubulin within the cilium. Binds tubulin via its CH (calponin-homology)-like region. Required for ciliogenesis. Required for proper regulation of SHH signaling. Plays an important role during spermatogenesis by modulating the assembly and elongation of the sperm flagella.</text>
</comment>
<dbReference type="InterPro" id="IPR029600">
    <property type="entry name" value="IFT81"/>
</dbReference>
<dbReference type="GO" id="GO:0007283">
    <property type="term" value="P:spermatogenesis"/>
    <property type="evidence" value="ECO:0007669"/>
    <property type="project" value="UniProtKB-KW"/>
</dbReference>
<evidence type="ECO:0000256" key="9">
    <source>
        <dbReference type="ARBA" id="ARBA00023069"/>
    </source>
</evidence>
<evidence type="ECO:0000256" key="3">
    <source>
        <dbReference type="ARBA" id="ARBA00022553"/>
    </source>
</evidence>
<dbReference type="FunFam" id="1.10.418.70:FF:000001">
    <property type="entry name" value="Intraflagellar transport protein 81 homolog"/>
    <property type="match status" value="1"/>
</dbReference>
<keyword evidence="20" id="KW-1185">Reference proteome</keyword>
<evidence type="ECO:0000256" key="13">
    <source>
        <dbReference type="ARBA" id="ARBA00055755"/>
    </source>
</evidence>
<dbReference type="GO" id="GO:0036064">
    <property type="term" value="C:ciliary basal body"/>
    <property type="evidence" value="ECO:0007669"/>
    <property type="project" value="TreeGrafter"/>
</dbReference>
<feature type="domain" description="IFT81 calponin homology" evidence="18">
    <location>
        <begin position="7"/>
        <end position="127"/>
    </location>
</feature>
<keyword evidence="4" id="KW-0221">Differentiation</keyword>
<evidence type="ECO:0000256" key="6">
    <source>
        <dbReference type="ARBA" id="ARBA00022871"/>
    </source>
</evidence>
<accession>A0A8J2NZA8</accession>
<comment type="subcellular location">
    <subcellularLocation>
        <location evidence="1">Cytoplasm</location>
        <location evidence="1">Cytoskeleton</location>
        <location evidence="1">Cilium basal body</location>
    </subcellularLocation>
</comment>
<feature type="coiled-coil region" evidence="16">
    <location>
        <begin position="350"/>
        <end position="483"/>
    </location>
</feature>
<evidence type="ECO:0000256" key="1">
    <source>
        <dbReference type="ARBA" id="ARBA00004120"/>
    </source>
</evidence>
<evidence type="ECO:0000313" key="19">
    <source>
        <dbReference type="EMBL" id="CAG7732333.1"/>
    </source>
</evidence>
<gene>
    <name evidence="19" type="ORF">AFUS01_LOCUS20855</name>
</gene>
<keyword evidence="10" id="KW-0206">Cytoskeleton</keyword>
<keyword evidence="2" id="KW-0963">Cytoplasm</keyword>
<dbReference type="EMBL" id="CAJVCH010229041">
    <property type="protein sequence ID" value="CAG7732333.1"/>
    <property type="molecule type" value="Genomic_DNA"/>
</dbReference>
<keyword evidence="6" id="KW-0744">Spermatogenesis</keyword>
<dbReference type="InterPro" id="IPR041146">
    <property type="entry name" value="IFT81_CH"/>
</dbReference>
<feature type="region of interest" description="Disordered" evidence="17">
    <location>
        <begin position="216"/>
        <end position="239"/>
    </location>
</feature>
<keyword evidence="3" id="KW-0597">Phosphoprotein</keyword>
<keyword evidence="5" id="KW-0970">Cilium biogenesis/degradation</keyword>
<dbReference type="Proteomes" id="UP000708208">
    <property type="component" value="Unassembled WGS sequence"/>
</dbReference>
<evidence type="ECO:0000259" key="18">
    <source>
        <dbReference type="Pfam" id="PF18383"/>
    </source>
</evidence>
<dbReference type="PANTHER" id="PTHR15614:SF2">
    <property type="entry name" value="INTRAFLAGELLAR TRANSPORT PROTEIN 81 HOMOLOG"/>
    <property type="match status" value="1"/>
</dbReference>
<evidence type="ECO:0000256" key="17">
    <source>
        <dbReference type="SAM" id="MobiDB-lite"/>
    </source>
</evidence>
<keyword evidence="11" id="KW-0966">Cell projection</keyword>
<keyword evidence="9" id="KW-0969">Cilium</keyword>
<dbReference type="GO" id="GO:0042073">
    <property type="term" value="P:intraciliary transport"/>
    <property type="evidence" value="ECO:0007669"/>
    <property type="project" value="InterPro"/>
</dbReference>